<evidence type="ECO:0000313" key="16">
    <source>
        <dbReference type="EMBL" id="CAE0702326.1"/>
    </source>
</evidence>
<dbReference type="FunFam" id="3.90.870.10:FF:000009">
    <property type="entry name" value="Threonylcarbamoyl-AMP synthase, putative"/>
    <property type="match status" value="1"/>
</dbReference>
<evidence type="ECO:0000256" key="5">
    <source>
        <dbReference type="ARBA" id="ARBA00022490"/>
    </source>
</evidence>
<dbReference type="InterPro" id="IPR038385">
    <property type="entry name" value="Sua5/YwlC_C"/>
</dbReference>
<dbReference type="AlphaFoldDB" id="A0A7S4EBV9"/>
<dbReference type="Pfam" id="PF01300">
    <property type="entry name" value="Sua5_yciO_yrdC"/>
    <property type="match status" value="1"/>
</dbReference>
<dbReference type="GO" id="GO:0003725">
    <property type="term" value="F:double-stranded RNA binding"/>
    <property type="evidence" value="ECO:0007669"/>
    <property type="project" value="UniProtKB-UniRule"/>
</dbReference>
<evidence type="ECO:0000256" key="3">
    <source>
        <dbReference type="ARBA" id="ARBA00012584"/>
    </source>
</evidence>
<feature type="binding site" evidence="14">
    <location>
        <position position="59"/>
    </location>
    <ligand>
        <name>ATP</name>
        <dbReference type="ChEBI" id="CHEBI:30616"/>
    </ligand>
</feature>
<gene>
    <name evidence="16" type="ORF">PCAL00307_LOCUS17771</name>
    <name evidence="17" type="ORF">PECAL_5P24740</name>
</gene>
<evidence type="ECO:0000256" key="14">
    <source>
        <dbReference type="PIRSR" id="PIRSR004930-1"/>
    </source>
</evidence>
<evidence type="ECO:0000256" key="9">
    <source>
        <dbReference type="ARBA" id="ARBA00022741"/>
    </source>
</evidence>
<evidence type="ECO:0000256" key="2">
    <source>
        <dbReference type="ARBA" id="ARBA00007663"/>
    </source>
</evidence>
<dbReference type="NCBIfam" id="TIGR00057">
    <property type="entry name" value="L-threonylcarbamoyladenylate synthase"/>
    <property type="match status" value="1"/>
</dbReference>
<comment type="similarity">
    <text evidence="2 13">Belongs to the SUA5 family.</text>
</comment>
<evidence type="ECO:0000259" key="15">
    <source>
        <dbReference type="PROSITE" id="PS51163"/>
    </source>
</evidence>
<evidence type="ECO:0000256" key="10">
    <source>
        <dbReference type="ARBA" id="ARBA00022840"/>
    </source>
</evidence>
<dbReference type="EMBL" id="HBIW01020653">
    <property type="protein sequence ID" value="CAE0702326.1"/>
    <property type="molecule type" value="Transcribed_RNA"/>
</dbReference>
<dbReference type="EMBL" id="CAKKNE010000005">
    <property type="protein sequence ID" value="CAH0377957.1"/>
    <property type="molecule type" value="Genomic_DNA"/>
</dbReference>
<feature type="binding site" evidence="14">
    <location>
        <position position="125"/>
    </location>
    <ligand>
        <name>L-threonine</name>
        <dbReference type="ChEBI" id="CHEBI:57926"/>
    </ligand>
</feature>
<feature type="binding site" evidence="14">
    <location>
        <position position="253"/>
    </location>
    <ligand>
        <name>ATP</name>
        <dbReference type="ChEBI" id="CHEBI:30616"/>
    </ligand>
</feature>
<keyword evidence="9 13" id="KW-0547">Nucleotide-binding</keyword>
<name>A0A7S4EBV9_9STRA</name>
<dbReference type="Gene3D" id="3.40.50.11030">
    <property type="entry name" value="Threonylcarbamoyl-AMP synthase, C-terminal domain"/>
    <property type="match status" value="1"/>
</dbReference>
<dbReference type="InterPro" id="IPR010923">
    <property type="entry name" value="T(6)A37_SUA5"/>
</dbReference>
<evidence type="ECO:0000256" key="4">
    <source>
        <dbReference type="ARBA" id="ARBA00015492"/>
    </source>
</evidence>
<dbReference type="SUPFAM" id="SSF55821">
    <property type="entry name" value="YrdC/RibB"/>
    <property type="match status" value="1"/>
</dbReference>
<dbReference type="Pfam" id="PF03481">
    <property type="entry name" value="Sua5_C"/>
    <property type="match status" value="1"/>
</dbReference>
<sequence length="370" mass="38557">MTTKRVARVLPPTPDGIERAGGVLRSGGLCAFPTETVYGLGASALDERAVRRVFEVKERPLSDPLIVHVAKPEDAPALVDLDEPCRKAFDALTEAFWPGPLTLVCPARSHLPDCLSAGTSTVGVRCPSHELARRLIDAAGVPVAAPSANKFGHVSPTTAAHVLDDLGGEDISILDGGASGSAQCEHGIESTVVGLRTEGTTCHLTLYRRGALPRASLEEICSQVGARLNTAETYASESKPDASGSPGQLLTHYAPRLPAALCTVVADAAADDAKSDSYLANCVVVDFGGRLKTLEKAARAYRDLSAAGDAKVAANALFDTLRWAEGVPGAANVFIADLSEERASSALIAGVADRVYRAASGNAIEIPRKT</sequence>
<dbReference type="GO" id="GO:0006450">
    <property type="term" value="P:regulation of translational fidelity"/>
    <property type="evidence" value="ECO:0007669"/>
    <property type="project" value="TreeGrafter"/>
</dbReference>
<keyword evidence="7 13" id="KW-0819">tRNA processing</keyword>
<feature type="binding site" evidence="14">
    <location>
        <position position="68"/>
    </location>
    <ligand>
        <name>L-threonine</name>
        <dbReference type="ChEBI" id="CHEBI:57926"/>
    </ligand>
</feature>
<dbReference type="InterPro" id="IPR006070">
    <property type="entry name" value="Sua5-like_dom"/>
</dbReference>
<dbReference type="PROSITE" id="PS51163">
    <property type="entry name" value="YRDC"/>
    <property type="match status" value="1"/>
</dbReference>
<evidence type="ECO:0000256" key="12">
    <source>
        <dbReference type="ARBA" id="ARBA00048366"/>
    </source>
</evidence>
<dbReference type="GO" id="GO:0000049">
    <property type="term" value="F:tRNA binding"/>
    <property type="evidence" value="ECO:0007669"/>
    <property type="project" value="TreeGrafter"/>
</dbReference>
<feature type="binding site" evidence="14">
    <location>
        <position position="208"/>
    </location>
    <ligand>
        <name>ATP</name>
        <dbReference type="ChEBI" id="CHEBI:30616"/>
    </ligand>
</feature>
<dbReference type="InterPro" id="IPR005145">
    <property type="entry name" value="Sua5_C"/>
</dbReference>
<evidence type="ECO:0000313" key="18">
    <source>
        <dbReference type="Proteomes" id="UP000789595"/>
    </source>
</evidence>
<keyword evidence="8 13" id="KW-0548">Nucleotidyltransferase</keyword>
<dbReference type="PANTHER" id="PTHR17490:SF16">
    <property type="entry name" value="THREONYLCARBAMOYL-AMP SYNTHASE"/>
    <property type="match status" value="1"/>
</dbReference>
<feature type="binding site" evidence="14">
    <location>
        <position position="155"/>
    </location>
    <ligand>
        <name>ATP</name>
        <dbReference type="ChEBI" id="CHEBI:30616"/>
    </ligand>
</feature>
<feature type="binding site" evidence="14">
    <location>
        <position position="190"/>
    </location>
    <ligand>
        <name>L-threonine</name>
        <dbReference type="ChEBI" id="CHEBI:57926"/>
    </ligand>
</feature>
<dbReference type="InterPro" id="IPR017945">
    <property type="entry name" value="DHBP_synth_RibB-like_a/b_dom"/>
</dbReference>
<dbReference type="PANTHER" id="PTHR17490">
    <property type="entry name" value="SUA5"/>
    <property type="match status" value="1"/>
</dbReference>
<evidence type="ECO:0000256" key="11">
    <source>
        <dbReference type="ARBA" id="ARBA00029774"/>
    </source>
</evidence>
<comment type="function">
    <text evidence="13">Required for the formation of a threonylcarbamoyl group on adenosine at position 37 (t(6)A37) in tRNAs that read codons beginning with adenine.</text>
</comment>
<feature type="binding site" evidence="14">
    <location>
        <position position="121"/>
    </location>
    <ligand>
        <name>ATP</name>
        <dbReference type="ChEBI" id="CHEBI:30616"/>
    </ligand>
</feature>
<dbReference type="PIRSF" id="PIRSF004930">
    <property type="entry name" value="Tln_factor_SUA5"/>
    <property type="match status" value="1"/>
</dbReference>
<dbReference type="GO" id="GO:0005524">
    <property type="term" value="F:ATP binding"/>
    <property type="evidence" value="ECO:0007669"/>
    <property type="project" value="UniProtKB-UniRule"/>
</dbReference>
<evidence type="ECO:0000256" key="7">
    <source>
        <dbReference type="ARBA" id="ARBA00022694"/>
    </source>
</evidence>
<dbReference type="GO" id="GO:0005737">
    <property type="term" value="C:cytoplasm"/>
    <property type="evidence" value="ECO:0007669"/>
    <property type="project" value="UniProtKB-SubCell"/>
</dbReference>
<organism evidence="16">
    <name type="scientific">Pelagomonas calceolata</name>
    <dbReference type="NCBI Taxonomy" id="35677"/>
    <lineage>
        <taxon>Eukaryota</taxon>
        <taxon>Sar</taxon>
        <taxon>Stramenopiles</taxon>
        <taxon>Ochrophyta</taxon>
        <taxon>Pelagophyceae</taxon>
        <taxon>Pelagomonadales</taxon>
        <taxon>Pelagomonadaceae</taxon>
        <taxon>Pelagomonas</taxon>
    </lineage>
</organism>
<dbReference type="OrthoDB" id="412787at2759"/>
<accession>A0A7S4EBV9</accession>
<dbReference type="Gene3D" id="3.90.870.10">
    <property type="entry name" value="DHBP synthase"/>
    <property type="match status" value="1"/>
</dbReference>
<feature type="binding site" evidence="14">
    <location>
        <position position="147"/>
    </location>
    <ligand>
        <name>ATP</name>
        <dbReference type="ChEBI" id="CHEBI:30616"/>
    </ligand>
</feature>
<proteinExistence type="inferred from homology"/>
<dbReference type="GO" id="GO:0008033">
    <property type="term" value="P:tRNA processing"/>
    <property type="evidence" value="ECO:0007669"/>
    <property type="project" value="UniProtKB-KW"/>
</dbReference>
<evidence type="ECO:0000256" key="6">
    <source>
        <dbReference type="ARBA" id="ARBA00022679"/>
    </source>
</evidence>
<evidence type="ECO:0000313" key="17">
    <source>
        <dbReference type="EMBL" id="CAH0377957.1"/>
    </source>
</evidence>
<reference evidence="16" key="1">
    <citation type="submission" date="2021-01" db="EMBL/GenBank/DDBJ databases">
        <authorList>
            <person name="Corre E."/>
            <person name="Pelletier E."/>
            <person name="Niang G."/>
            <person name="Scheremetjew M."/>
            <person name="Finn R."/>
            <person name="Kale V."/>
            <person name="Holt S."/>
            <person name="Cochrane G."/>
            <person name="Meng A."/>
            <person name="Brown T."/>
            <person name="Cohen L."/>
        </authorList>
    </citation>
    <scope>NUCLEOTIDE SEQUENCE</scope>
    <source>
        <strain evidence="16">CCMP1756</strain>
    </source>
</reference>
<dbReference type="EC" id="2.7.7.87" evidence="3 13"/>
<keyword evidence="6 13" id="KW-0808">Transferase</keyword>
<dbReference type="Proteomes" id="UP000789595">
    <property type="component" value="Unassembled WGS sequence"/>
</dbReference>
<evidence type="ECO:0000256" key="13">
    <source>
        <dbReference type="PIRNR" id="PIRNR004930"/>
    </source>
</evidence>
<feature type="binding site" evidence="14">
    <location>
        <position position="145"/>
    </location>
    <ligand>
        <name>L-threonine</name>
        <dbReference type="ChEBI" id="CHEBI:57926"/>
    </ligand>
</feature>
<evidence type="ECO:0000256" key="8">
    <source>
        <dbReference type="ARBA" id="ARBA00022695"/>
    </source>
</evidence>
<protein>
    <recommendedName>
        <fullName evidence="4 13">Threonylcarbamoyl-AMP synthase</fullName>
        <shortName evidence="13">TC-AMP synthase</shortName>
        <ecNumber evidence="3 13">2.7.7.87</ecNumber>
    </recommendedName>
    <alternativeName>
        <fullName evidence="11 13">L-threonylcarbamoyladenylate synthase</fullName>
    </alternativeName>
</protein>
<feature type="binding site" evidence="14">
    <location>
        <position position="36"/>
    </location>
    <ligand>
        <name>L-threonine</name>
        <dbReference type="ChEBI" id="CHEBI:57926"/>
    </ligand>
</feature>
<feature type="domain" description="YrdC-like" evidence="15">
    <location>
        <begin position="14"/>
        <end position="212"/>
    </location>
</feature>
<comment type="catalytic activity">
    <reaction evidence="12 13">
        <text>L-threonine + hydrogencarbonate + ATP = L-threonylcarbamoyladenylate + diphosphate + H2O</text>
        <dbReference type="Rhea" id="RHEA:36407"/>
        <dbReference type="ChEBI" id="CHEBI:15377"/>
        <dbReference type="ChEBI" id="CHEBI:17544"/>
        <dbReference type="ChEBI" id="CHEBI:30616"/>
        <dbReference type="ChEBI" id="CHEBI:33019"/>
        <dbReference type="ChEBI" id="CHEBI:57926"/>
        <dbReference type="ChEBI" id="CHEBI:73682"/>
        <dbReference type="EC" id="2.7.7.87"/>
    </reaction>
</comment>
<dbReference type="GO" id="GO:0061710">
    <property type="term" value="F:L-threonylcarbamoyladenylate synthase"/>
    <property type="evidence" value="ECO:0007669"/>
    <property type="project" value="UniProtKB-EC"/>
</dbReference>
<reference evidence="17" key="2">
    <citation type="submission" date="2021-11" db="EMBL/GenBank/DDBJ databases">
        <authorList>
            <consortium name="Genoscope - CEA"/>
            <person name="William W."/>
        </authorList>
    </citation>
    <scope>NUCLEOTIDE SEQUENCE</scope>
</reference>
<keyword evidence="18" id="KW-1185">Reference proteome</keyword>
<dbReference type="InterPro" id="IPR050156">
    <property type="entry name" value="TC-AMP_synthase_SUA5"/>
</dbReference>
<keyword evidence="5 13" id="KW-0963">Cytoplasm</keyword>
<keyword evidence="10 13" id="KW-0067">ATP-binding</keyword>
<evidence type="ECO:0000256" key="1">
    <source>
        <dbReference type="ARBA" id="ARBA00004496"/>
    </source>
</evidence>
<comment type="subcellular location">
    <subcellularLocation>
        <location evidence="1 13">Cytoplasm</location>
    </subcellularLocation>
</comment>